<protein>
    <submittedName>
        <fullName evidence="2">Uncharacterized protein</fullName>
    </submittedName>
</protein>
<gene>
    <name evidence="2" type="ORF">HKK74_10415</name>
</gene>
<feature type="transmembrane region" description="Helical" evidence="1">
    <location>
        <begin position="41"/>
        <end position="61"/>
    </location>
</feature>
<evidence type="ECO:0000313" key="2">
    <source>
        <dbReference type="EMBL" id="MBC6465908.1"/>
    </source>
</evidence>
<keyword evidence="3" id="KW-1185">Reference proteome</keyword>
<organism evidence="2 3">
    <name type="scientific">Actinomadura alba</name>
    <dbReference type="NCBI Taxonomy" id="406431"/>
    <lineage>
        <taxon>Bacteria</taxon>
        <taxon>Bacillati</taxon>
        <taxon>Actinomycetota</taxon>
        <taxon>Actinomycetes</taxon>
        <taxon>Streptosporangiales</taxon>
        <taxon>Thermomonosporaceae</taxon>
        <taxon>Actinomadura</taxon>
    </lineage>
</organism>
<keyword evidence="1" id="KW-0812">Transmembrane</keyword>
<comment type="caution">
    <text evidence="2">The sequence shown here is derived from an EMBL/GenBank/DDBJ whole genome shotgun (WGS) entry which is preliminary data.</text>
</comment>
<reference evidence="2 3" key="1">
    <citation type="submission" date="2020-06" db="EMBL/GenBank/DDBJ databases">
        <title>Actinomadura xiongansis sp. nov., isolated from soil of Baiyangdian.</title>
        <authorList>
            <person name="Zhang X."/>
        </authorList>
    </citation>
    <scope>NUCLEOTIDE SEQUENCE [LARGE SCALE GENOMIC DNA]</scope>
    <source>
        <strain evidence="2 3">HBUM206468</strain>
    </source>
</reference>
<sequence>MSMEQDPLSVALRDLADRQTVPAAPVEQVLRRGRRAKRVRAAGLTAVGAAAAAVVAGALGIGGAAPPEPAPGVAVSSEAVLTPTMRLAAAADRTARNTFRLKWTYVISQRGGADAKEIYVGAFDPVHRRGYLNGPVSGMTQRFIGDDAYVWRGKWQKRPGRPTDAAVGTYGAPGQLSALELSTAPGTFLKKLQALGKVTYVGRSGSGGAAVERYSFTYANRARPRRARSRSPPT</sequence>
<dbReference type="Proteomes" id="UP000805614">
    <property type="component" value="Unassembled WGS sequence"/>
</dbReference>
<evidence type="ECO:0000313" key="3">
    <source>
        <dbReference type="Proteomes" id="UP000805614"/>
    </source>
</evidence>
<dbReference type="EMBL" id="JABVEC010000006">
    <property type="protein sequence ID" value="MBC6465908.1"/>
    <property type="molecule type" value="Genomic_DNA"/>
</dbReference>
<keyword evidence="1" id="KW-1133">Transmembrane helix</keyword>
<evidence type="ECO:0000256" key="1">
    <source>
        <dbReference type="SAM" id="Phobius"/>
    </source>
</evidence>
<accession>A0ABR7LM70</accession>
<proteinExistence type="predicted"/>
<name>A0ABR7LM70_9ACTN</name>
<dbReference type="RefSeq" id="WP_187242926.1">
    <property type="nucleotide sequence ID" value="NZ_BAAAOK010000028.1"/>
</dbReference>
<keyword evidence="1" id="KW-0472">Membrane</keyword>